<proteinExistence type="predicted"/>
<dbReference type="AlphaFoldDB" id="A0A811LLH4"/>
<dbReference type="Proteomes" id="UP000783686">
    <property type="component" value="Unassembled WGS sequence"/>
</dbReference>
<evidence type="ECO:0000313" key="1">
    <source>
        <dbReference type="EMBL" id="CAD5228508.1"/>
    </source>
</evidence>
<dbReference type="Proteomes" id="UP000614601">
    <property type="component" value="Unassembled WGS sequence"/>
</dbReference>
<reference evidence="1" key="1">
    <citation type="submission" date="2020-09" db="EMBL/GenBank/DDBJ databases">
        <authorList>
            <person name="Kikuchi T."/>
        </authorList>
    </citation>
    <scope>NUCLEOTIDE SEQUENCE</scope>
    <source>
        <strain evidence="1">SH1</strain>
    </source>
</reference>
<keyword evidence="2" id="KW-1185">Reference proteome</keyword>
<sequence length="86" mass="9713">MVLCSMVVFLNEVILTASQLFFQRNIFEMVLTMRVIIPFIFDIHSLMPGLIIVCTVPQLRQITFGGIFDAGDNTKTIFVSTVSLKQ</sequence>
<accession>A0A811LLH4</accession>
<name>A0A811LLH4_9BILA</name>
<protein>
    <submittedName>
        <fullName evidence="1">Uncharacterized protein</fullName>
    </submittedName>
</protein>
<dbReference type="EMBL" id="CAJFDH010000006">
    <property type="protein sequence ID" value="CAD5228508.1"/>
    <property type="molecule type" value="Genomic_DNA"/>
</dbReference>
<dbReference type="EMBL" id="CAJFCW020000006">
    <property type="protein sequence ID" value="CAG9124585.1"/>
    <property type="molecule type" value="Genomic_DNA"/>
</dbReference>
<comment type="caution">
    <text evidence="1">The sequence shown here is derived from an EMBL/GenBank/DDBJ whole genome shotgun (WGS) entry which is preliminary data.</text>
</comment>
<evidence type="ECO:0000313" key="2">
    <source>
        <dbReference type="Proteomes" id="UP000614601"/>
    </source>
</evidence>
<gene>
    <name evidence="1" type="ORF">BOKJ2_LOCUS12713</name>
</gene>
<organism evidence="1 2">
    <name type="scientific">Bursaphelenchus okinawaensis</name>
    <dbReference type="NCBI Taxonomy" id="465554"/>
    <lineage>
        <taxon>Eukaryota</taxon>
        <taxon>Metazoa</taxon>
        <taxon>Ecdysozoa</taxon>
        <taxon>Nematoda</taxon>
        <taxon>Chromadorea</taxon>
        <taxon>Rhabditida</taxon>
        <taxon>Tylenchina</taxon>
        <taxon>Tylenchomorpha</taxon>
        <taxon>Aphelenchoidea</taxon>
        <taxon>Aphelenchoididae</taxon>
        <taxon>Bursaphelenchus</taxon>
    </lineage>
</organism>